<comment type="caution">
    <text evidence="2">The sequence shown here is derived from an EMBL/GenBank/DDBJ whole genome shotgun (WGS) entry which is preliminary data.</text>
</comment>
<proteinExistence type="predicted"/>
<protein>
    <submittedName>
        <fullName evidence="2">Uncharacterized protein</fullName>
    </submittedName>
</protein>
<accession>A0A5N5Q7B3</accession>
<feature type="compositionally biased region" description="Basic residues" evidence="1">
    <location>
        <begin position="90"/>
        <end position="101"/>
    </location>
</feature>
<feature type="region of interest" description="Disordered" evidence="1">
    <location>
        <begin position="80"/>
        <end position="101"/>
    </location>
</feature>
<dbReference type="AlphaFoldDB" id="A0A5N5Q7B3"/>
<dbReference type="Proteomes" id="UP000383932">
    <property type="component" value="Unassembled WGS sequence"/>
</dbReference>
<feature type="compositionally biased region" description="Basic and acidic residues" evidence="1">
    <location>
        <begin position="80"/>
        <end position="89"/>
    </location>
</feature>
<gene>
    <name evidence="2" type="ORF">CTheo_9224</name>
</gene>
<evidence type="ECO:0000256" key="1">
    <source>
        <dbReference type="SAM" id="MobiDB-lite"/>
    </source>
</evidence>
<dbReference type="EMBL" id="SSOP01001195">
    <property type="protein sequence ID" value="KAB5587341.1"/>
    <property type="molecule type" value="Genomic_DNA"/>
</dbReference>
<sequence length="101" mass="11788">MECGDESTCCRTKRDYLDIRTRVRMATHTALDGDLNRTWASVSLEAKQMVTSAALSQYPYLHRFPNNWAAVEMMRRLLRNKRDTIQNKQDRKKGTKNTGKH</sequence>
<evidence type="ECO:0000313" key="3">
    <source>
        <dbReference type="Proteomes" id="UP000383932"/>
    </source>
</evidence>
<evidence type="ECO:0000313" key="2">
    <source>
        <dbReference type="EMBL" id="KAB5587341.1"/>
    </source>
</evidence>
<organism evidence="2 3">
    <name type="scientific">Ceratobasidium theobromae</name>
    <dbReference type="NCBI Taxonomy" id="1582974"/>
    <lineage>
        <taxon>Eukaryota</taxon>
        <taxon>Fungi</taxon>
        <taxon>Dikarya</taxon>
        <taxon>Basidiomycota</taxon>
        <taxon>Agaricomycotina</taxon>
        <taxon>Agaricomycetes</taxon>
        <taxon>Cantharellales</taxon>
        <taxon>Ceratobasidiaceae</taxon>
        <taxon>Ceratobasidium</taxon>
    </lineage>
</organism>
<reference evidence="2 3" key="1">
    <citation type="journal article" date="2019" name="Fungal Biol. Biotechnol.">
        <title>Draft genome sequence of fastidious pathogen Ceratobasidium theobromae, which causes vascular-streak dieback in Theobroma cacao.</title>
        <authorList>
            <person name="Ali S.S."/>
            <person name="Asman A."/>
            <person name="Shao J."/>
            <person name="Firmansyah A.P."/>
            <person name="Susilo A.W."/>
            <person name="Rosmana A."/>
            <person name="McMahon P."/>
            <person name="Junaid M."/>
            <person name="Guest D."/>
            <person name="Kheng T.Y."/>
            <person name="Meinhardt L.W."/>
            <person name="Bailey B.A."/>
        </authorList>
    </citation>
    <scope>NUCLEOTIDE SEQUENCE [LARGE SCALE GENOMIC DNA]</scope>
    <source>
        <strain evidence="2 3">CT2</strain>
    </source>
</reference>
<keyword evidence="3" id="KW-1185">Reference proteome</keyword>
<dbReference type="OrthoDB" id="2685742at2759"/>
<name>A0A5N5Q7B3_9AGAM</name>